<dbReference type="Proteomes" id="UP000234681">
    <property type="component" value="Chromosome X"/>
</dbReference>
<protein>
    <submittedName>
        <fullName evidence="1">RCG38027, isoform CRA_b</fullName>
    </submittedName>
</protein>
<reference evidence="1" key="1">
    <citation type="journal article" date="2005" name="Genome Res.">
        <title>Gene and alternative splicing annotation with AIR.</title>
        <authorList>
            <person name="Florea L."/>
            <person name="Di Francesco V."/>
            <person name="Miller J."/>
            <person name="Turner R."/>
            <person name="Yao A."/>
            <person name="Harris M."/>
            <person name="Walenz B."/>
            <person name="Mobarry C."/>
            <person name="Merkulov G.V."/>
            <person name="Charlab R."/>
            <person name="Dew I."/>
            <person name="Deng Z."/>
            <person name="Istrail S."/>
            <person name="Li P."/>
            <person name="Sutton G."/>
        </authorList>
    </citation>
    <scope>NUCLEOTIDE SEQUENCE</scope>
    <source>
        <strain evidence="1">BN</strain>
    </source>
</reference>
<gene>
    <name evidence="1" type="ORF">rCG_38027</name>
</gene>
<dbReference type="EMBL" id="CH473969">
    <property type="protein sequence ID" value="EDM07184.1"/>
    <property type="molecule type" value="Genomic_DNA"/>
</dbReference>
<accession>A6IUZ6</accession>
<organism evidence="1 2">
    <name type="scientific">Rattus norvegicus</name>
    <name type="common">Rat</name>
    <dbReference type="NCBI Taxonomy" id="10116"/>
    <lineage>
        <taxon>Eukaryota</taxon>
        <taxon>Metazoa</taxon>
        <taxon>Chordata</taxon>
        <taxon>Craniata</taxon>
        <taxon>Vertebrata</taxon>
        <taxon>Euteleostomi</taxon>
        <taxon>Mammalia</taxon>
        <taxon>Eutheria</taxon>
        <taxon>Euarchontoglires</taxon>
        <taxon>Glires</taxon>
        <taxon>Rodentia</taxon>
        <taxon>Myomorpha</taxon>
        <taxon>Muroidea</taxon>
        <taxon>Muridae</taxon>
        <taxon>Murinae</taxon>
        <taxon>Rattus</taxon>
    </lineage>
</organism>
<evidence type="ECO:0000313" key="2">
    <source>
        <dbReference type="Proteomes" id="UP000234681"/>
    </source>
</evidence>
<dbReference type="EMBL" id="CH473969">
    <property type="protein sequence ID" value="EDM07185.1"/>
    <property type="molecule type" value="Genomic_DNA"/>
</dbReference>
<proteinExistence type="predicted"/>
<dbReference type="AlphaFoldDB" id="A6IUZ6"/>
<sequence length="44" mass="4719">MEEYSLLFKMSNFPAAAPATVPAACRLPPPLHHGTVSPNKLSLL</sequence>
<reference evidence="1 2" key="2">
    <citation type="submission" date="2005-09" db="EMBL/GenBank/DDBJ databases">
        <authorList>
            <person name="Mural R.J."/>
            <person name="Li P.W."/>
            <person name="Adams M.D."/>
            <person name="Amanatides P.G."/>
            <person name="Baden-Tillson H."/>
            <person name="Barnstead M."/>
            <person name="Chin S.H."/>
            <person name="Dew I."/>
            <person name="Evans C.A."/>
            <person name="Ferriera S."/>
            <person name="Flanigan M."/>
            <person name="Fosler C."/>
            <person name="Glodek A."/>
            <person name="Gu Z."/>
            <person name="Holt R.A."/>
            <person name="Jennings D."/>
            <person name="Kraft C.L."/>
            <person name="Lu F."/>
            <person name="Nguyen T."/>
            <person name="Nusskern D.R."/>
            <person name="Pfannkoch C.M."/>
            <person name="Sitter C."/>
            <person name="Sutton G.G."/>
            <person name="Venter J.C."/>
            <person name="Wang Z."/>
            <person name="Woodage T."/>
            <person name="Zheng X.H."/>
            <person name="Zhong F."/>
        </authorList>
    </citation>
    <scope>NUCLEOTIDE SEQUENCE [LARGE SCALE GENOMIC DNA]</scope>
    <source>
        <strain evidence="1">BN</strain>
        <strain evidence="2">BN, Sprague-Dawley</strain>
    </source>
</reference>
<evidence type="ECO:0000313" key="1">
    <source>
        <dbReference type="EMBL" id="EDM07185.1"/>
    </source>
</evidence>
<name>A6IUZ6_RAT</name>